<dbReference type="Proteomes" id="UP001567538">
    <property type="component" value="Unassembled WGS sequence"/>
</dbReference>
<evidence type="ECO:0000313" key="1">
    <source>
        <dbReference type="EMBL" id="KAL1549542.1"/>
    </source>
</evidence>
<organism evidence="1 2">
    <name type="scientific">Salvia divinorum</name>
    <name type="common">Maria pastora</name>
    <name type="synonym">Diviner's sage</name>
    <dbReference type="NCBI Taxonomy" id="28513"/>
    <lineage>
        <taxon>Eukaryota</taxon>
        <taxon>Viridiplantae</taxon>
        <taxon>Streptophyta</taxon>
        <taxon>Embryophyta</taxon>
        <taxon>Tracheophyta</taxon>
        <taxon>Spermatophyta</taxon>
        <taxon>Magnoliopsida</taxon>
        <taxon>eudicotyledons</taxon>
        <taxon>Gunneridae</taxon>
        <taxon>Pentapetalae</taxon>
        <taxon>asterids</taxon>
        <taxon>lamiids</taxon>
        <taxon>Lamiales</taxon>
        <taxon>Lamiaceae</taxon>
        <taxon>Nepetoideae</taxon>
        <taxon>Mentheae</taxon>
        <taxon>Salviinae</taxon>
        <taxon>Salvia</taxon>
        <taxon>Salvia subgen. Calosphace</taxon>
    </lineage>
</organism>
<comment type="caution">
    <text evidence="1">The sequence shown here is derived from an EMBL/GenBank/DDBJ whole genome shotgun (WGS) entry which is preliminary data.</text>
</comment>
<gene>
    <name evidence="1" type="ORF">AAHA92_17639</name>
</gene>
<evidence type="ECO:0000313" key="2">
    <source>
        <dbReference type="Proteomes" id="UP001567538"/>
    </source>
</evidence>
<name>A0ABD1GZW3_SALDI</name>
<accession>A0ABD1GZW3</accession>
<reference evidence="1 2" key="1">
    <citation type="submission" date="2024-06" db="EMBL/GenBank/DDBJ databases">
        <title>A chromosome level genome sequence of Diviner's sage (Salvia divinorum).</title>
        <authorList>
            <person name="Ford S.A."/>
            <person name="Ro D.-K."/>
            <person name="Ness R.W."/>
            <person name="Phillips M.A."/>
        </authorList>
    </citation>
    <scope>NUCLEOTIDE SEQUENCE [LARGE SCALE GENOMIC DNA]</scope>
    <source>
        <strain evidence="1">SAF-2024a</strain>
        <tissue evidence="1">Leaf</tissue>
    </source>
</reference>
<keyword evidence="2" id="KW-1185">Reference proteome</keyword>
<dbReference type="EMBL" id="JBEAFC010000007">
    <property type="protein sequence ID" value="KAL1549542.1"/>
    <property type="molecule type" value="Genomic_DNA"/>
</dbReference>
<dbReference type="AlphaFoldDB" id="A0ABD1GZW3"/>
<sequence length="78" mass="9138">MTFRGPPIATQTLEVADQILKKYQKESHNDVEREQSHVGGEEKAKFVKDLHVQVQERIRRREKQVAHRVNKGCKKVVF</sequence>
<proteinExistence type="predicted"/>
<protein>
    <submittedName>
        <fullName evidence="1">Uncharacterized protein</fullName>
    </submittedName>
</protein>